<dbReference type="InterPro" id="IPR005502">
    <property type="entry name" value="Ribosyl_crysJ1"/>
</dbReference>
<evidence type="ECO:0000313" key="4">
    <source>
        <dbReference type="EMBL" id="AWU95190.1"/>
    </source>
</evidence>
<comment type="similarity">
    <text evidence="1">Belongs to the ADP-ribosylglycohydrolase family.</text>
</comment>
<comment type="cofactor">
    <cofactor evidence="3">
        <name>Mg(2+)</name>
        <dbReference type="ChEBI" id="CHEBI:18420"/>
    </cofactor>
    <text evidence="3">Binds 2 magnesium ions per subunit.</text>
</comment>
<dbReference type="InterPro" id="IPR036705">
    <property type="entry name" value="Ribosyl_crysJ1_sf"/>
</dbReference>
<keyword evidence="3" id="KW-0479">Metal-binding</keyword>
<protein>
    <submittedName>
        <fullName evidence="4">ADP-ribosylglycohydrolase family protein</fullName>
    </submittedName>
</protein>
<evidence type="ECO:0000256" key="1">
    <source>
        <dbReference type="ARBA" id="ARBA00010702"/>
    </source>
</evidence>
<feature type="binding site" evidence="3">
    <location>
        <position position="368"/>
    </location>
    <ligand>
        <name>Mg(2+)</name>
        <dbReference type="ChEBI" id="CHEBI:18420"/>
        <label>1</label>
    </ligand>
</feature>
<feature type="binding site" evidence="3">
    <location>
        <position position="110"/>
    </location>
    <ligand>
        <name>Mg(2+)</name>
        <dbReference type="ChEBI" id="CHEBI:18420"/>
        <label>1</label>
    </ligand>
</feature>
<evidence type="ECO:0000256" key="3">
    <source>
        <dbReference type="PIRSR" id="PIRSR605502-1"/>
    </source>
</evidence>
<keyword evidence="5" id="KW-1185">Reference proteome</keyword>
<feature type="binding site" evidence="3">
    <location>
        <position position="111"/>
    </location>
    <ligand>
        <name>Mg(2+)</name>
        <dbReference type="ChEBI" id="CHEBI:18420"/>
        <label>1</label>
    </ligand>
</feature>
<evidence type="ECO:0000313" key="5">
    <source>
        <dbReference type="Proteomes" id="UP000249605"/>
    </source>
</evidence>
<dbReference type="PANTHER" id="PTHR16222:SF24">
    <property type="entry name" value="ADP-RIBOSYLHYDROLASE ARH3"/>
    <property type="match status" value="1"/>
</dbReference>
<dbReference type="Proteomes" id="UP000249605">
    <property type="component" value="Chromosome"/>
</dbReference>
<dbReference type="OrthoDB" id="9806482at2"/>
<evidence type="ECO:0000256" key="2">
    <source>
        <dbReference type="ARBA" id="ARBA00022801"/>
    </source>
</evidence>
<name>A0A2U9S6K6_9PROT</name>
<dbReference type="EMBL" id="CP029829">
    <property type="protein sequence ID" value="AWU95190.1"/>
    <property type="molecule type" value="Genomic_DNA"/>
</dbReference>
<keyword evidence="3" id="KW-0460">Magnesium</keyword>
<accession>A0A2U9S6K6</accession>
<dbReference type="PANTHER" id="PTHR16222">
    <property type="entry name" value="ADP-RIBOSYLGLYCOHYDROLASE"/>
    <property type="match status" value="1"/>
</dbReference>
<dbReference type="Gene3D" id="1.10.4080.10">
    <property type="entry name" value="ADP-ribosylation/Crystallin J1"/>
    <property type="match status" value="1"/>
</dbReference>
<dbReference type="KEGG" id="azm:DM194_11455"/>
<proteinExistence type="inferred from homology"/>
<dbReference type="SUPFAM" id="SSF101478">
    <property type="entry name" value="ADP-ribosylglycohydrolase"/>
    <property type="match status" value="1"/>
</dbReference>
<dbReference type="GO" id="GO:0016787">
    <property type="term" value="F:hydrolase activity"/>
    <property type="evidence" value="ECO:0007669"/>
    <property type="project" value="UniProtKB-KW"/>
</dbReference>
<gene>
    <name evidence="4" type="ORF">DM194_11455</name>
</gene>
<sequence>MRRSCGLGKNGFESLQAAGCTNHCRTSKVPRAALPLDVGKTVDFERHKAAVVNSALWAAAGDAVGWISELTDREGVMRRIGEPTVRSPVKWRRKVFSRGPVVDLPAGTYSDDTQLRLSVCRATRATGQFDVEAFAKIELPVWLSYSLGAGRGATAAATNLSKPSANWFSNYFESGERGYFTGGGNGAAMRIQPHVWKHPPQERSKFLRDVLKDALVTHGHAHGFCGAVFHALCVNYALSEGRAPNPDFWIYAVRAFSEIEVIVNSERQLRNIWLPTWQERSRVSLSDALAATIKEAVTAIEQFSRHKVGAPEDDYVRFVHALDLQNEKVKGSGLLTAIAAAALAWLFRNESVEAALLTAANAIHTDTDTIATMAGAIMGAARPDDKPKWIIQDKEYIVDEATRMAKVAAGYEADSFSYPDLLHWSPPETQADAVVRVENDLALRGLGRLTPIGNEVEQGAFLWQWMRIDFGQTVLAKRRSGAVPVGVRNWLPVESIRQSRAVAPSAPESNNNAQQSLNITQASLPFASKSAADSVVNVRQASTDAENYKKRSDRRPVGSIDELTQEAIKSGFDPYVVGTNMMRIIRSRGSVEDAIAFAAIIAKAVISRDKR</sequence>
<dbReference type="InterPro" id="IPR050792">
    <property type="entry name" value="ADP-ribosylglycohydrolase"/>
</dbReference>
<dbReference type="GO" id="GO:0046872">
    <property type="term" value="F:metal ion binding"/>
    <property type="evidence" value="ECO:0007669"/>
    <property type="project" value="UniProtKB-KW"/>
</dbReference>
<dbReference type="AlphaFoldDB" id="A0A2U9S6K6"/>
<feature type="binding site" evidence="3">
    <location>
        <position position="366"/>
    </location>
    <ligand>
        <name>Mg(2+)</name>
        <dbReference type="ChEBI" id="CHEBI:18420"/>
        <label>1</label>
    </ligand>
</feature>
<reference evidence="4 5" key="1">
    <citation type="journal article" date="2019" name="Int. J. Syst. Evol. Microbiol.">
        <title>Azospirillum ramasamyi sp. nov., a novel diazotrophic bacterium isolated from fermented bovine products.</title>
        <authorList>
            <person name="Anandham R."/>
            <person name="Heo J."/>
            <person name="Krishnamoorthy R."/>
            <person name="SenthilKumar M."/>
            <person name="Gopal N.O."/>
            <person name="Kim S.J."/>
            <person name="Kwon S.W."/>
        </authorList>
    </citation>
    <scope>NUCLEOTIDE SEQUENCE [LARGE SCALE GENOMIC DNA]</scope>
    <source>
        <strain evidence="4 5">M2T2B2</strain>
    </source>
</reference>
<dbReference type="Pfam" id="PF03747">
    <property type="entry name" value="ADP_ribosyl_GH"/>
    <property type="match status" value="1"/>
</dbReference>
<feature type="binding site" evidence="3">
    <location>
        <position position="112"/>
    </location>
    <ligand>
        <name>Mg(2+)</name>
        <dbReference type="ChEBI" id="CHEBI:18420"/>
        <label>1</label>
    </ligand>
</feature>
<keyword evidence="2 4" id="KW-0378">Hydrolase</keyword>
<organism evidence="4 5">
    <name type="scientific">Azospirillum ramasamyi</name>
    <dbReference type="NCBI Taxonomy" id="682998"/>
    <lineage>
        <taxon>Bacteria</taxon>
        <taxon>Pseudomonadati</taxon>
        <taxon>Pseudomonadota</taxon>
        <taxon>Alphaproteobacteria</taxon>
        <taxon>Rhodospirillales</taxon>
        <taxon>Azospirillaceae</taxon>
        <taxon>Azospirillum</taxon>
    </lineage>
</organism>
<feature type="binding site" evidence="3">
    <location>
        <position position="369"/>
    </location>
    <ligand>
        <name>Mg(2+)</name>
        <dbReference type="ChEBI" id="CHEBI:18420"/>
        <label>1</label>
    </ligand>
</feature>